<keyword evidence="3" id="KW-1185">Reference proteome</keyword>
<comment type="caution">
    <text evidence="2">The sequence shown here is derived from an EMBL/GenBank/DDBJ whole genome shotgun (WGS) entry which is preliminary data.</text>
</comment>
<protein>
    <submittedName>
        <fullName evidence="2">Uncharacterized protein</fullName>
    </submittedName>
</protein>
<organism evidence="2 3">
    <name type="scientific">Protopolystoma xenopodis</name>
    <dbReference type="NCBI Taxonomy" id="117903"/>
    <lineage>
        <taxon>Eukaryota</taxon>
        <taxon>Metazoa</taxon>
        <taxon>Spiralia</taxon>
        <taxon>Lophotrochozoa</taxon>
        <taxon>Platyhelminthes</taxon>
        <taxon>Monogenea</taxon>
        <taxon>Polyopisthocotylea</taxon>
        <taxon>Polystomatidea</taxon>
        <taxon>Polystomatidae</taxon>
        <taxon>Protopolystoma</taxon>
    </lineage>
</organism>
<feature type="compositionally biased region" description="Basic and acidic residues" evidence="1">
    <location>
        <begin position="320"/>
        <end position="330"/>
    </location>
</feature>
<accession>A0A448WEY6</accession>
<dbReference type="EMBL" id="CAAALY010008179">
    <property type="protein sequence ID" value="VEL10147.1"/>
    <property type="molecule type" value="Genomic_DNA"/>
</dbReference>
<dbReference type="Proteomes" id="UP000784294">
    <property type="component" value="Unassembled WGS sequence"/>
</dbReference>
<sequence>MSGLAARLSDSDPTSPDQLFPAQLSGESFGKPSSASSGGRPSVATLSSLSSIIQTGDRRFQTVFGSASALSDDLGLVSNTSRMASAPPVFAIDIRWSGLPLASLGPSEMGLQIDSAKAAVEPEASRVLPASGVPSFQHEGRSTTWAYLSTYSIPSAVSSSSVLPKISSQTHLATNTIETSSKPLSLDRSGPSNSQISPLPCYLLSELRERAHLKAWQMNFRTKSLAHTDVSNSVDTSGAVSFTALPSSNVPKSAAKPLVTTELNKRFVKHWQTSSHNRPKLKIQRSGGFTNSDITEDEVYHYADIDNSAGDSTEEEKEDPDFRMLDQSGEKMRHVSKTVDFL</sequence>
<evidence type="ECO:0000313" key="2">
    <source>
        <dbReference type="EMBL" id="VEL10147.1"/>
    </source>
</evidence>
<evidence type="ECO:0000256" key="1">
    <source>
        <dbReference type="SAM" id="MobiDB-lite"/>
    </source>
</evidence>
<feature type="region of interest" description="Disordered" evidence="1">
    <location>
        <begin position="1"/>
        <end position="43"/>
    </location>
</feature>
<name>A0A448WEY6_9PLAT</name>
<evidence type="ECO:0000313" key="3">
    <source>
        <dbReference type="Proteomes" id="UP000784294"/>
    </source>
</evidence>
<reference evidence="2" key="1">
    <citation type="submission" date="2018-11" db="EMBL/GenBank/DDBJ databases">
        <authorList>
            <consortium name="Pathogen Informatics"/>
        </authorList>
    </citation>
    <scope>NUCLEOTIDE SEQUENCE</scope>
</reference>
<feature type="region of interest" description="Disordered" evidence="1">
    <location>
        <begin position="306"/>
        <end position="330"/>
    </location>
</feature>
<proteinExistence type="predicted"/>
<dbReference type="AlphaFoldDB" id="A0A448WEY6"/>
<gene>
    <name evidence="2" type="ORF">PXEA_LOCUS3587</name>
</gene>
<feature type="compositionally biased region" description="Polar residues" evidence="1">
    <location>
        <begin position="31"/>
        <end position="43"/>
    </location>
</feature>